<dbReference type="OrthoDB" id="3044997at2759"/>
<evidence type="ECO:0000313" key="2">
    <source>
        <dbReference type="EMBL" id="KAF7345752.1"/>
    </source>
</evidence>
<feature type="compositionally biased region" description="Basic and acidic residues" evidence="1">
    <location>
        <begin position="129"/>
        <end position="141"/>
    </location>
</feature>
<dbReference type="AlphaFoldDB" id="A0A8H6XRC8"/>
<comment type="caution">
    <text evidence="2">The sequence shown here is derived from an EMBL/GenBank/DDBJ whole genome shotgun (WGS) entry which is preliminary data.</text>
</comment>
<reference evidence="2" key="1">
    <citation type="submission" date="2020-05" db="EMBL/GenBank/DDBJ databases">
        <title>Mycena genomes resolve the evolution of fungal bioluminescence.</title>
        <authorList>
            <person name="Tsai I.J."/>
        </authorList>
    </citation>
    <scope>NUCLEOTIDE SEQUENCE</scope>
    <source>
        <strain evidence="2">CCC161011</strain>
    </source>
</reference>
<sequence>MFDTGVRDTGYGSDADSQGNPTVFNFENNEPVKKAIRPTGYNIPVLDRQGRAICRIVHSHGWTIARISRIFNIPAKRITKAVHNAYMPRDDVFEDYDHAGMDFKKRFPEKREQQAVRTRVKIAVKSTTRTKDADDKQDKLRKCSSHPQESCKRSRTSTAFPPEQPRKRPRRIQETRPEASLPLLPSKSEAPNAVITSNESSSSETKPPLSLPCGRDAPQDTRRVSAPAHPPDSLAAFLMGLEILEHLQLFTASGFNDVAIFHTFARLDAQTMRDTLGRMFMGSVDKHAGREGMTQSELEKLVNAIRKLN</sequence>
<keyword evidence="3" id="KW-1185">Reference proteome</keyword>
<accession>A0A8H6XRC8</accession>
<feature type="region of interest" description="Disordered" evidence="1">
    <location>
        <begin position="126"/>
        <end position="228"/>
    </location>
</feature>
<proteinExistence type="predicted"/>
<dbReference type="EMBL" id="JACAZI010000013">
    <property type="protein sequence ID" value="KAF7345752.1"/>
    <property type="molecule type" value="Genomic_DNA"/>
</dbReference>
<feature type="compositionally biased region" description="Polar residues" evidence="1">
    <location>
        <begin position="194"/>
        <end position="205"/>
    </location>
</feature>
<organism evidence="2 3">
    <name type="scientific">Mycena venus</name>
    <dbReference type="NCBI Taxonomy" id="2733690"/>
    <lineage>
        <taxon>Eukaryota</taxon>
        <taxon>Fungi</taxon>
        <taxon>Dikarya</taxon>
        <taxon>Basidiomycota</taxon>
        <taxon>Agaricomycotina</taxon>
        <taxon>Agaricomycetes</taxon>
        <taxon>Agaricomycetidae</taxon>
        <taxon>Agaricales</taxon>
        <taxon>Marasmiineae</taxon>
        <taxon>Mycenaceae</taxon>
        <taxon>Mycena</taxon>
    </lineage>
</organism>
<gene>
    <name evidence="2" type="ORF">MVEN_01595500</name>
</gene>
<protein>
    <submittedName>
        <fullName evidence="2">F-box domain-containing protein</fullName>
    </submittedName>
</protein>
<evidence type="ECO:0000256" key="1">
    <source>
        <dbReference type="SAM" id="MobiDB-lite"/>
    </source>
</evidence>
<feature type="region of interest" description="Disordered" evidence="1">
    <location>
        <begin position="1"/>
        <end position="22"/>
    </location>
</feature>
<dbReference type="Proteomes" id="UP000620124">
    <property type="component" value="Unassembled WGS sequence"/>
</dbReference>
<name>A0A8H6XRC8_9AGAR</name>
<evidence type="ECO:0000313" key="3">
    <source>
        <dbReference type="Proteomes" id="UP000620124"/>
    </source>
</evidence>